<dbReference type="InterPro" id="IPR030395">
    <property type="entry name" value="GP_PDE_dom"/>
</dbReference>
<dbReference type="eggNOG" id="COG0584">
    <property type="taxonomic scope" value="Bacteria"/>
</dbReference>
<evidence type="ECO:0000313" key="3">
    <source>
        <dbReference type="Proteomes" id="UP000004208"/>
    </source>
</evidence>
<sequence length="263" mass="30159">MTTVTDTALMPVNKDPKIVAHRGMSGLYPESTLRAFEEALKLDGVHGIEADVRLTRDGKLVVHHDNFINRTSTGAGRVAKMDFDELRQFNFGTKEDPQQILLLDELLDLLADYPDKHFYIETKHPTRYGPEVDEQTVRTLWHRGMKEDPRIHLISFSHAAMRYFAQAVPDLETFYLFRLFERKWNKNNTMFSRPYGVGPALAHLQGKPELLGFRGLRTYTWTVNLPKEMLWCRENGVDVFATDLPQLAVDTFKRNPVTPAAVG</sequence>
<evidence type="ECO:0000259" key="1">
    <source>
        <dbReference type="PROSITE" id="PS51704"/>
    </source>
</evidence>
<evidence type="ECO:0000313" key="2">
    <source>
        <dbReference type="EMBL" id="EFK55419.1"/>
    </source>
</evidence>
<dbReference type="GO" id="GO:0006629">
    <property type="term" value="P:lipid metabolic process"/>
    <property type="evidence" value="ECO:0007669"/>
    <property type="project" value="InterPro"/>
</dbReference>
<accession>D7W9D9</accession>
<feature type="domain" description="GP-PDE" evidence="1">
    <location>
        <begin position="16"/>
        <end position="252"/>
    </location>
</feature>
<proteinExistence type="predicted"/>
<dbReference type="Proteomes" id="UP000004208">
    <property type="component" value="Unassembled WGS sequence"/>
</dbReference>
<dbReference type="GO" id="GO:0008081">
    <property type="term" value="F:phosphoric diester hydrolase activity"/>
    <property type="evidence" value="ECO:0007669"/>
    <property type="project" value="InterPro"/>
</dbReference>
<protein>
    <submittedName>
        <fullName evidence="2">Glycerophosphodiester phosphodiesterase family protein</fullName>
    </submittedName>
</protein>
<dbReference type="PANTHER" id="PTHR46211:SF1">
    <property type="entry name" value="GLYCEROPHOSPHODIESTER PHOSPHODIESTERASE, CYTOPLASMIC"/>
    <property type="match status" value="1"/>
</dbReference>
<comment type="caution">
    <text evidence="2">The sequence shown here is derived from an EMBL/GenBank/DDBJ whole genome shotgun (WGS) entry which is preliminary data.</text>
</comment>
<dbReference type="STRING" id="585529.HMPREF0291_10677"/>
<reference evidence="2" key="1">
    <citation type="submission" date="2010-06" db="EMBL/GenBank/DDBJ databases">
        <authorList>
            <person name="Muzny D."/>
            <person name="Qin X."/>
            <person name="Buhay C."/>
            <person name="Dugan-Rocha S."/>
            <person name="Ding Y."/>
            <person name="Chen G."/>
            <person name="Hawes A."/>
            <person name="Holder M."/>
            <person name="Jhangiani S."/>
            <person name="Johnson A."/>
            <person name="Khan Z."/>
            <person name="Li Z."/>
            <person name="Liu W."/>
            <person name="Liu X."/>
            <person name="Perez L."/>
            <person name="Shen H."/>
            <person name="Wang Q."/>
            <person name="Watt J."/>
            <person name="Xi L."/>
            <person name="Xin Y."/>
            <person name="Zhou J."/>
            <person name="Deng J."/>
            <person name="Jiang H."/>
            <person name="Liu Y."/>
            <person name="Qu J."/>
            <person name="Song X.-Z."/>
            <person name="Zhang L."/>
            <person name="Villasana D."/>
            <person name="Johnson A."/>
            <person name="Liu J."/>
            <person name="Liyanage D."/>
            <person name="Lorensuhewa L."/>
            <person name="Robinson T."/>
            <person name="Song A."/>
            <person name="Song B.-B."/>
            <person name="Dinh H."/>
            <person name="Thornton R."/>
            <person name="Coyle M."/>
            <person name="Francisco L."/>
            <person name="Jackson L."/>
            <person name="Javaid M."/>
            <person name="Korchina V."/>
            <person name="Kovar C."/>
            <person name="Mata R."/>
            <person name="Mathew T."/>
            <person name="Ngo R."/>
            <person name="Nguyen L."/>
            <person name="Nguyen N."/>
            <person name="Okwuonu G."/>
            <person name="Ongeri F."/>
            <person name="Pham C."/>
            <person name="Simmons D."/>
            <person name="Wilczek-Boney K."/>
            <person name="Hale W."/>
            <person name="Jakkamsetti A."/>
            <person name="Pham P."/>
            <person name="Ruth R."/>
            <person name="San Lucas F."/>
            <person name="Warren J."/>
            <person name="Zhang J."/>
            <person name="Zhao Z."/>
            <person name="Zhou C."/>
            <person name="Zhu D."/>
            <person name="Lee S."/>
            <person name="Bess C."/>
            <person name="Blankenburg K."/>
            <person name="Forbes L."/>
            <person name="Fu Q."/>
            <person name="Gubbala S."/>
            <person name="Hirani K."/>
            <person name="Jayaseelan J.C."/>
            <person name="Lara F."/>
            <person name="Munidasa M."/>
            <person name="Palculict T."/>
            <person name="Patil S."/>
            <person name="Pu L.-L."/>
            <person name="Saada N."/>
            <person name="Tang L."/>
            <person name="Weissenberger G."/>
            <person name="Zhu Y."/>
            <person name="Hemphill L."/>
            <person name="Shang Y."/>
            <person name="Youmans B."/>
            <person name="Ayvaz T."/>
            <person name="Ross M."/>
            <person name="Santibanez J."/>
            <person name="Aqrawi P."/>
            <person name="Gross S."/>
            <person name="Joshi V."/>
            <person name="Fowler G."/>
            <person name="Nazareth L."/>
            <person name="Reid J."/>
            <person name="Worley K."/>
            <person name="Petrosino J."/>
            <person name="Highlander S."/>
            <person name="Gibbs R."/>
        </authorList>
    </citation>
    <scope>NUCLEOTIDE SEQUENCE [LARGE SCALE GENOMIC DNA]</scope>
    <source>
        <strain evidence="2">ATCC 33030</strain>
    </source>
</reference>
<dbReference type="PROSITE" id="PS51704">
    <property type="entry name" value="GP_PDE"/>
    <property type="match status" value="1"/>
</dbReference>
<keyword evidence="3" id="KW-1185">Reference proteome</keyword>
<dbReference type="SUPFAM" id="SSF51695">
    <property type="entry name" value="PLC-like phosphodiesterases"/>
    <property type="match status" value="1"/>
</dbReference>
<gene>
    <name evidence="2" type="ORF">HMPREF0291_10677</name>
</gene>
<name>D7W9D9_9CORY</name>
<dbReference type="EMBL" id="ACLJ02000001">
    <property type="protein sequence ID" value="EFK55419.1"/>
    <property type="molecule type" value="Genomic_DNA"/>
</dbReference>
<dbReference type="AlphaFoldDB" id="D7W9D9"/>
<dbReference type="PANTHER" id="PTHR46211">
    <property type="entry name" value="GLYCEROPHOSPHORYL DIESTER PHOSPHODIESTERASE"/>
    <property type="match status" value="1"/>
</dbReference>
<dbReference type="Gene3D" id="3.20.20.190">
    <property type="entry name" value="Phosphatidylinositol (PI) phosphodiesterase"/>
    <property type="match status" value="1"/>
</dbReference>
<dbReference type="Pfam" id="PF03009">
    <property type="entry name" value="GDPD"/>
    <property type="match status" value="1"/>
</dbReference>
<dbReference type="InterPro" id="IPR017946">
    <property type="entry name" value="PLC-like_Pdiesterase_TIM-brl"/>
</dbReference>
<dbReference type="HOGENOM" id="CLU_030006_3_0_11"/>
<organism evidence="2 3">
    <name type="scientific">Corynebacterium genitalium ATCC 33030</name>
    <dbReference type="NCBI Taxonomy" id="585529"/>
    <lineage>
        <taxon>Bacteria</taxon>
        <taxon>Bacillati</taxon>
        <taxon>Actinomycetota</taxon>
        <taxon>Actinomycetes</taxon>
        <taxon>Mycobacteriales</taxon>
        <taxon>Corynebacteriaceae</taxon>
        <taxon>Corynebacterium</taxon>
    </lineage>
</organism>